<evidence type="ECO:0000256" key="5">
    <source>
        <dbReference type="ARBA" id="ARBA00022747"/>
    </source>
</evidence>
<evidence type="ECO:0000313" key="10">
    <source>
        <dbReference type="EMBL" id="CBI11193.1"/>
    </source>
</evidence>
<dbReference type="AlphaFoldDB" id="E6QVC0"/>
<dbReference type="Pfam" id="PF12950">
    <property type="entry name" value="TaqI_C"/>
    <property type="match status" value="1"/>
</dbReference>
<dbReference type="InterPro" id="IPR050953">
    <property type="entry name" value="N4_N6_ade-DNA_methylase"/>
</dbReference>
<comment type="catalytic activity">
    <reaction evidence="7">
        <text>a 2'-deoxyadenosine in DNA + S-adenosyl-L-methionine = an N(6)-methyl-2'-deoxyadenosine in DNA + S-adenosyl-L-homocysteine + H(+)</text>
        <dbReference type="Rhea" id="RHEA:15197"/>
        <dbReference type="Rhea" id="RHEA-COMP:12418"/>
        <dbReference type="Rhea" id="RHEA-COMP:12419"/>
        <dbReference type="ChEBI" id="CHEBI:15378"/>
        <dbReference type="ChEBI" id="CHEBI:57856"/>
        <dbReference type="ChEBI" id="CHEBI:59789"/>
        <dbReference type="ChEBI" id="CHEBI:90615"/>
        <dbReference type="ChEBI" id="CHEBI:90616"/>
        <dbReference type="EC" id="2.1.1.72"/>
    </reaction>
</comment>
<keyword evidence="4" id="KW-0949">S-adenosyl-L-methionine</keyword>
<dbReference type="PROSITE" id="PS00092">
    <property type="entry name" value="N6_MTASE"/>
    <property type="match status" value="1"/>
</dbReference>
<dbReference type="GO" id="GO:0003677">
    <property type="term" value="F:DNA binding"/>
    <property type="evidence" value="ECO:0007669"/>
    <property type="project" value="UniProtKB-KW"/>
</dbReference>
<name>E6QVC0_9ZZZZ</name>
<dbReference type="SUPFAM" id="SSF53335">
    <property type="entry name" value="S-adenosyl-L-methionine-dependent methyltransferases"/>
    <property type="match status" value="1"/>
</dbReference>
<reference evidence="10" key="1">
    <citation type="submission" date="2009-10" db="EMBL/GenBank/DDBJ databases">
        <title>Diversity of trophic interactions inside an arsenic-rich microbial ecosystem.</title>
        <authorList>
            <person name="Bertin P.N."/>
            <person name="Heinrich-Salmeron A."/>
            <person name="Pelletier E."/>
            <person name="Goulhen-Chollet F."/>
            <person name="Arsene-Ploetze F."/>
            <person name="Gallien S."/>
            <person name="Calteau A."/>
            <person name="Vallenet D."/>
            <person name="Casiot C."/>
            <person name="Chane-Woon-Ming B."/>
            <person name="Giloteaux L."/>
            <person name="Barakat M."/>
            <person name="Bonnefoy V."/>
            <person name="Bruneel O."/>
            <person name="Chandler M."/>
            <person name="Cleiss J."/>
            <person name="Duran R."/>
            <person name="Elbaz-Poulichet F."/>
            <person name="Fonknechten N."/>
            <person name="Lauga B."/>
            <person name="Mornico D."/>
            <person name="Ortet P."/>
            <person name="Schaeffer C."/>
            <person name="Siguier P."/>
            <person name="Alexander Thil Smith A."/>
            <person name="Van Dorsselaer A."/>
            <person name="Weissenbach J."/>
            <person name="Medigue C."/>
            <person name="Le Paslier D."/>
        </authorList>
    </citation>
    <scope>NUCLEOTIDE SEQUENCE</scope>
</reference>
<dbReference type="GO" id="GO:0009307">
    <property type="term" value="P:DNA restriction-modification system"/>
    <property type="evidence" value="ECO:0007669"/>
    <property type="project" value="UniProtKB-KW"/>
</dbReference>
<evidence type="ECO:0000256" key="3">
    <source>
        <dbReference type="ARBA" id="ARBA00022679"/>
    </source>
</evidence>
<comment type="caution">
    <text evidence="10">The sequence shown here is derived from an EMBL/GenBank/DDBJ whole genome shotgun (WGS) entry which is preliminary data.</text>
</comment>
<dbReference type="EC" id="2.1.1.72" evidence="1"/>
<keyword evidence="2" id="KW-0489">Methyltransferase</keyword>
<dbReference type="PANTHER" id="PTHR33841:SF1">
    <property type="entry name" value="DNA METHYLTRANSFERASE A"/>
    <property type="match status" value="1"/>
</dbReference>
<dbReference type="InterPro" id="IPR011639">
    <property type="entry name" value="MethylTrfase_TaqI-like_dom"/>
</dbReference>
<feature type="domain" description="Type II methyltransferase M.TaqI-like" evidence="8">
    <location>
        <begin position="127"/>
        <end position="340"/>
    </location>
</feature>
<dbReference type="GO" id="GO:0032259">
    <property type="term" value="P:methylation"/>
    <property type="evidence" value="ECO:0007669"/>
    <property type="project" value="UniProtKB-KW"/>
</dbReference>
<proteinExistence type="predicted"/>
<dbReference type="InterPro" id="IPR029063">
    <property type="entry name" value="SAM-dependent_MTases_sf"/>
</dbReference>
<evidence type="ECO:0000256" key="7">
    <source>
        <dbReference type="ARBA" id="ARBA00047942"/>
    </source>
</evidence>
<evidence type="ECO:0000256" key="6">
    <source>
        <dbReference type="ARBA" id="ARBA00023125"/>
    </source>
</evidence>
<protein>
    <recommendedName>
        <fullName evidence="1">site-specific DNA-methyltransferase (adenine-specific)</fullName>
        <ecNumber evidence="1">2.1.1.72</ecNumber>
    </recommendedName>
</protein>
<keyword evidence="6" id="KW-0238">DNA-binding</keyword>
<evidence type="ECO:0000256" key="4">
    <source>
        <dbReference type="ARBA" id="ARBA00022691"/>
    </source>
</evidence>
<keyword evidence="3" id="KW-0808">Transferase</keyword>
<dbReference type="GO" id="GO:0009007">
    <property type="term" value="F:site-specific DNA-methyltransferase (adenine-specific) activity"/>
    <property type="evidence" value="ECO:0007669"/>
    <property type="project" value="UniProtKB-EC"/>
</dbReference>
<evidence type="ECO:0000256" key="1">
    <source>
        <dbReference type="ARBA" id="ARBA00011900"/>
    </source>
</evidence>
<dbReference type="InterPro" id="IPR002052">
    <property type="entry name" value="DNA_methylase_N6_adenine_CS"/>
</dbReference>
<accession>E6QVC0</accession>
<evidence type="ECO:0000259" key="9">
    <source>
        <dbReference type="Pfam" id="PF12950"/>
    </source>
</evidence>
<keyword evidence="5" id="KW-0680">Restriction system</keyword>
<sequence>MVVLEPKAAHLTVRGETVELQLPLVPREELAEWIGQSDQFAHYVAAIEAGTKGDHYPKPPASIRQYARDIDEMLRDITVCDPAVGSGAFLVGMMNEIVRARMALTPYFNDVAERTAYHFKRRAIQYSLYGVDIDAGAVEIAKLRLWLSLVVDEEDVQQIKPLPNLDYKIVAGNSLLGVEKNLFNQEWFKQLEALKPKFFNESDRMKKAQFKKQIDDLIHDLTNGREVFDYEIYFSEIFHTKGGFDVVIANPPYLFARNSKAKGLTVEAKRYFYANYTLAEYQVNLYPLFIEKGDSLLADRGTLTIITPNNWLTINTNRKLREFVLARSSILIVNFYARVFETADVDSAILIYEKGSHNPHVRLLEYTDTFHELKSAPASFFASQRESLINVEMFKGSGGESDAITRIEFSSAPLKQLADVKVGLGAYGIGKGVPVQTKAMIEKRIYHSLRKEGKDWFPYLEGKDVCRYHLGWSGEYLKHGEHLREPRRNWGLFSSHRLLVRQIPNKPPYCIHACYTDEVILNDRNSMNVINIQADPLAILAVLNSRLISFWFVLKFGKLQRGLFPQFKANELADFPIPKKLSLYEKQLADLAGQATQMRCENSTADIKQIDSEIDRLVYEAFELSADDIALIDAAG</sequence>
<dbReference type="EMBL" id="CABR01000127">
    <property type="protein sequence ID" value="CBI11193.1"/>
    <property type="molecule type" value="Genomic_DNA"/>
</dbReference>
<evidence type="ECO:0000256" key="2">
    <source>
        <dbReference type="ARBA" id="ARBA00022603"/>
    </source>
</evidence>
<organism evidence="10">
    <name type="scientific">mine drainage metagenome</name>
    <dbReference type="NCBI Taxonomy" id="410659"/>
    <lineage>
        <taxon>unclassified sequences</taxon>
        <taxon>metagenomes</taxon>
        <taxon>ecological metagenomes</taxon>
    </lineage>
</organism>
<feature type="domain" description="TaqI-like C-terminal specificity" evidence="9">
    <location>
        <begin position="458"/>
        <end position="577"/>
    </location>
</feature>
<dbReference type="Gene3D" id="3.40.50.150">
    <property type="entry name" value="Vaccinia Virus protein VP39"/>
    <property type="match status" value="1"/>
</dbReference>
<dbReference type="Pfam" id="PF07669">
    <property type="entry name" value="Eco57I"/>
    <property type="match status" value="1"/>
</dbReference>
<evidence type="ECO:0000259" key="8">
    <source>
        <dbReference type="Pfam" id="PF07669"/>
    </source>
</evidence>
<gene>
    <name evidence="10" type="ORF">CARN7_2006</name>
</gene>
<dbReference type="InterPro" id="IPR025931">
    <property type="entry name" value="TaqI_C"/>
</dbReference>
<dbReference type="PRINTS" id="PR00507">
    <property type="entry name" value="N12N6MTFRASE"/>
</dbReference>
<dbReference type="PANTHER" id="PTHR33841">
    <property type="entry name" value="DNA METHYLTRANSFERASE YEEA-RELATED"/>
    <property type="match status" value="1"/>
</dbReference>